<name>A0A7J7IU74_BUGNE</name>
<dbReference type="EMBL" id="VXIV02003389">
    <property type="protein sequence ID" value="KAF6017483.1"/>
    <property type="molecule type" value="Genomic_DNA"/>
</dbReference>
<accession>A0A7J7IU74</accession>
<proteinExistence type="predicted"/>
<sequence length="70" mass="8089">MGKLYANKEFYQISEWTEEETSQQELYSQFIVEKSSRPDYHATQPPTGNILFSKPTSAYLAQTNSYKALC</sequence>
<organism evidence="1 2">
    <name type="scientific">Bugula neritina</name>
    <name type="common">Brown bryozoan</name>
    <name type="synonym">Sertularia neritina</name>
    <dbReference type="NCBI Taxonomy" id="10212"/>
    <lineage>
        <taxon>Eukaryota</taxon>
        <taxon>Metazoa</taxon>
        <taxon>Spiralia</taxon>
        <taxon>Lophotrochozoa</taxon>
        <taxon>Bryozoa</taxon>
        <taxon>Gymnolaemata</taxon>
        <taxon>Cheilostomatida</taxon>
        <taxon>Flustrina</taxon>
        <taxon>Buguloidea</taxon>
        <taxon>Bugulidae</taxon>
        <taxon>Bugula</taxon>
    </lineage>
</organism>
<reference evidence="1" key="1">
    <citation type="submission" date="2020-06" db="EMBL/GenBank/DDBJ databases">
        <title>Draft genome of Bugula neritina, a colonial animal packing powerful symbionts and potential medicines.</title>
        <authorList>
            <person name="Rayko M."/>
        </authorList>
    </citation>
    <scope>NUCLEOTIDE SEQUENCE [LARGE SCALE GENOMIC DNA]</scope>
    <source>
        <strain evidence="1">Kwan_BN1</strain>
    </source>
</reference>
<comment type="caution">
    <text evidence="1">The sequence shown here is derived from an EMBL/GenBank/DDBJ whole genome shotgun (WGS) entry which is preliminary data.</text>
</comment>
<keyword evidence="2" id="KW-1185">Reference proteome</keyword>
<dbReference type="AlphaFoldDB" id="A0A7J7IU74"/>
<gene>
    <name evidence="1" type="ORF">EB796_024199</name>
</gene>
<dbReference type="Proteomes" id="UP000593567">
    <property type="component" value="Unassembled WGS sequence"/>
</dbReference>
<evidence type="ECO:0000313" key="1">
    <source>
        <dbReference type="EMBL" id="KAF6017483.1"/>
    </source>
</evidence>
<protein>
    <submittedName>
        <fullName evidence="1">Uncharacterized protein</fullName>
    </submittedName>
</protein>
<evidence type="ECO:0000313" key="2">
    <source>
        <dbReference type="Proteomes" id="UP000593567"/>
    </source>
</evidence>